<dbReference type="EMBL" id="KN847040">
    <property type="protein sequence ID" value="KIW33883.1"/>
    <property type="molecule type" value="Genomic_DNA"/>
</dbReference>
<organism evidence="1 2">
    <name type="scientific">Cladophialophora immunda</name>
    <dbReference type="NCBI Taxonomy" id="569365"/>
    <lineage>
        <taxon>Eukaryota</taxon>
        <taxon>Fungi</taxon>
        <taxon>Dikarya</taxon>
        <taxon>Ascomycota</taxon>
        <taxon>Pezizomycotina</taxon>
        <taxon>Eurotiomycetes</taxon>
        <taxon>Chaetothyriomycetidae</taxon>
        <taxon>Chaetothyriales</taxon>
        <taxon>Herpotrichiellaceae</taxon>
        <taxon>Cladophialophora</taxon>
    </lineage>
</organism>
<sequence length="134" mass="14767">MFDTMNQAMPCLSLMRKGGFIVSISGTAFGSGLKQKMPTIPLLVRCILSTLGTIILWRCWRFGVSYSHCFMEPSRKDLSRLSGWVDEGKLKPVVGKAIGLDDLDGIRQGCGEVYRGKGGLGKFVIRVHVTEDVQ</sequence>
<evidence type="ECO:0000313" key="1">
    <source>
        <dbReference type="EMBL" id="KIW33883.1"/>
    </source>
</evidence>
<dbReference type="OrthoDB" id="191139at2759"/>
<dbReference type="AlphaFoldDB" id="A0A0D2CRR8"/>
<dbReference type="Gene3D" id="3.90.180.10">
    <property type="entry name" value="Medium-chain alcohol dehydrogenases, catalytic domain"/>
    <property type="match status" value="1"/>
</dbReference>
<dbReference type="STRING" id="569365.A0A0D2CRR8"/>
<gene>
    <name evidence="1" type="ORF">PV07_00698</name>
</gene>
<dbReference type="GeneID" id="27339892"/>
<accession>A0A0D2CRR8</accession>
<proteinExistence type="predicted"/>
<dbReference type="HOGENOM" id="CLU_1749660_0_0_1"/>
<dbReference type="RefSeq" id="XP_016254099.1">
    <property type="nucleotide sequence ID" value="XM_016387171.1"/>
</dbReference>
<dbReference type="Proteomes" id="UP000054466">
    <property type="component" value="Unassembled WGS sequence"/>
</dbReference>
<keyword evidence="2" id="KW-1185">Reference proteome</keyword>
<dbReference type="VEuPathDB" id="FungiDB:PV07_00698"/>
<protein>
    <recommendedName>
        <fullName evidence="3">Alcohol dehydrogenase-like C-terminal domain-containing protein</fullName>
    </recommendedName>
</protein>
<evidence type="ECO:0008006" key="3">
    <source>
        <dbReference type="Google" id="ProtNLM"/>
    </source>
</evidence>
<name>A0A0D2CRR8_9EURO</name>
<dbReference type="Gene3D" id="3.40.50.720">
    <property type="entry name" value="NAD(P)-binding Rossmann-like Domain"/>
    <property type="match status" value="1"/>
</dbReference>
<dbReference type="Pfam" id="PF13602">
    <property type="entry name" value="ADH_zinc_N_2"/>
    <property type="match status" value="1"/>
</dbReference>
<evidence type="ECO:0000313" key="2">
    <source>
        <dbReference type="Proteomes" id="UP000054466"/>
    </source>
</evidence>
<reference evidence="1 2" key="1">
    <citation type="submission" date="2015-01" db="EMBL/GenBank/DDBJ databases">
        <title>The Genome Sequence of Cladophialophora immunda CBS83496.</title>
        <authorList>
            <consortium name="The Broad Institute Genomics Platform"/>
            <person name="Cuomo C."/>
            <person name="de Hoog S."/>
            <person name="Gorbushina A."/>
            <person name="Stielow B."/>
            <person name="Teixiera M."/>
            <person name="Abouelleil A."/>
            <person name="Chapman S.B."/>
            <person name="Priest M."/>
            <person name="Young S.K."/>
            <person name="Wortman J."/>
            <person name="Nusbaum C."/>
            <person name="Birren B."/>
        </authorList>
    </citation>
    <scope>NUCLEOTIDE SEQUENCE [LARGE SCALE GENOMIC DNA]</scope>
    <source>
        <strain evidence="1 2">CBS 83496</strain>
    </source>
</reference>